<comment type="caution">
    <text evidence="1">The sequence shown here is derived from an EMBL/GenBank/DDBJ whole genome shotgun (WGS) entry which is preliminary data.</text>
</comment>
<keyword evidence="2" id="KW-1185">Reference proteome</keyword>
<gene>
    <name evidence="1" type="ORF">FA045_02305</name>
</gene>
<reference evidence="1 2" key="1">
    <citation type="submission" date="2019-04" db="EMBL/GenBank/DDBJ databases">
        <title>Pedobacter sp. AR-2-6 sp. nov., isolated from Arctic soil.</title>
        <authorList>
            <person name="Dahal R.H."/>
            <person name="Kim D.-U."/>
        </authorList>
    </citation>
    <scope>NUCLEOTIDE SEQUENCE [LARGE SCALE GENOMIC DNA]</scope>
    <source>
        <strain evidence="1 2">AR-2-6</strain>
    </source>
</reference>
<dbReference type="Proteomes" id="UP000310477">
    <property type="component" value="Unassembled WGS sequence"/>
</dbReference>
<dbReference type="RefSeq" id="WP_136874027.1">
    <property type="nucleotide sequence ID" value="NZ_SWBO01000001.1"/>
</dbReference>
<accession>A0A4V5NYE5</accession>
<sequence length="155" mass="18190">MEFIQIIFKDMIVNNPSWRYGKILLKYSGNNIQLLNNNLRLDKVALSNEMINGYDEKLIFKINLFDNAEILLSLKSLNIFIKKDVWEIQESSLNSVTSIIVDNEYIIVKGSLSFCKEINEANRYLDTYEYDIIFENNGILISKLQEEDISFLDFR</sequence>
<protein>
    <submittedName>
        <fullName evidence="1">Uncharacterized protein</fullName>
    </submittedName>
</protein>
<dbReference type="EMBL" id="SWBO01000001">
    <property type="protein sequence ID" value="TKC03424.1"/>
    <property type="molecule type" value="Genomic_DNA"/>
</dbReference>
<dbReference type="AlphaFoldDB" id="A0A4V5NYE5"/>
<proteinExistence type="predicted"/>
<name>A0A4V5NYE5_9SPHI</name>
<organism evidence="1 2">
    <name type="scientific">Pedobacter cryotolerans</name>
    <dbReference type="NCBI Taxonomy" id="2571270"/>
    <lineage>
        <taxon>Bacteria</taxon>
        <taxon>Pseudomonadati</taxon>
        <taxon>Bacteroidota</taxon>
        <taxon>Sphingobacteriia</taxon>
        <taxon>Sphingobacteriales</taxon>
        <taxon>Sphingobacteriaceae</taxon>
        <taxon>Pedobacter</taxon>
    </lineage>
</organism>
<evidence type="ECO:0000313" key="2">
    <source>
        <dbReference type="Proteomes" id="UP000310477"/>
    </source>
</evidence>
<evidence type="ECO:0000313" key="1">
    <source>
        <dbReference type="EMBL" id="TKC03424.1"/>
    </source>
</evidence>